<dbReference type="AlphaFoldDB" id="A0A1H1S068"/>
<organism evidence="3 4">
    <name type="scientific">Friedmanniella luteola</name>
    <dbReference type="NCBI Taxonomy" id="546871"/>
    <lineage>
        <taxon>Bacteria</taxon>
        <taxon>Bacillati</taxon>
        <taxon>Actinomycetota</taxon>
        <taxon>Actinomycetes</taxon>
        <taxon>Propionibacteriales</taxon>
        <taxon>Nocardioidaceae</taxon>
        <taxon>Friedmanniella</taxon>
    </lineage>
</organism>
<name>A0A1H1S068_9ACTN</name>
<dbReference type="Pfam" id="PF11716">
    <property type="entry name" value="MDMPI_N"/>
    <property type="match status" value="1"/>
</dbReference>
<dbReference type="SUPFAM" id="SSF109854">
    <property type="entry name" value="DinB/YfiT-like putative metalloenzymes"/>
    <property type="match status" value="1"/>
</dbReference>
<dbReference type="STRING" id="546871.SAMN04488543_1687"/>
<protein>
    <submittedName>
        <fullName evidence="3">TIGR03083 family protein</fullName>
    </submittedName>
</protein>
<dbReference type="NCBIfam" id="TIGR03083">
    <property type="entry name" value="maleylpyruvate isomerase family mycothiol-dependent enzyme"/>
    <property type="match status" value="1"/>
</dbReference>
<dbReference type="Proteomes" id="UP000199092">
    <property type="component" value="Chromosome I"/>
</dbReference>
<keyword evidence="4" id="KW-1185">Reference proteome</keyword>
<sequence>MRNGSPASPGWVGEAGHALDPTGPEQTDRMSALEAVIRTEREALLEHLETLTPEQWATPSLCTGWRVQDVAAHLAWAPGLRGKEAVQELVRGRFRPNRVVAQSAVRWSARGTGAILEQLRRVTAAGAGPMAVPQAAVLVDAVVHALDIRRPLGDVRALPPAAFRGAADFCAHARFPSSLLLGGPVRRRLAGLRLVADDQDWAHGEGAEVRASGETVLLVLAGRPVGADELRGPGAATLAGRL</sequence>
<feature type="region of interest" description="Disordered" evidence="1">
    <location>
        <begin position="1"/>
        <end position="28"/>
    </location>
</feature>
<evidence type="ECO:0000259" key="2">
    <source>
        <dbReference type="Pfam" id="PF11716"/>
    </source>
</evidence>
<evidence type="ECO:0000256" key="1">
    <source>
        <dbReference type="SAM" id="MobiDB-lite"/>
    </source>
</evidence>
<proteinExistence type="predicted"/>
<gene>
    <name evidence="3" type="ORF">SAMN04488543_1687</name>
</gene>
<dbReference type="EMBL" id="LT629749">
    <property type="protein sequence ID" value="SDS41313.1"/>
    <property type="molecule type" value="Genomic_DNA"/>
</dbReference>
<dbReference type="InterPro" id="IPR024344">
    <property type="entry name" value="MDMPI_metal-binding"/>
</dbReference>
<accession>A0A1H1S068</accession>
<evidence type="ECO:0000313" key="4">
    <source>
        <dbReference type="Proteomes" id="UP000199092"/>
    </source>
</evidence>
<dbReference type="InterPro" id="IPR017517">
    <property type="entry name" value="Maleyloyr_isom"/>
</dbReference>
<dbReference type="Gene3D" id="1.20.120.450">
    <property type="entry name" value="dinb family like domain"/>
    <property type="match status" value="1"/>
</dbReference>
<dbReference type="InterPro" id="IPR034660">
    <property type="entry name" value="DinB/YfiT-like"/>
</dbReference>
<evidence type="ECO:0000313" key="3">
    <source>
        <dbReference type="EMBL" id="SDS41313.1"/>
    </source>
</evidence>
<dbReference type="GO" id="GO:0046872">
    <property type="term" value="F:metal ion binding"/>
    <property type="evidence" value="ECO:0007669"/>
    <property type="project" value="InterPro"/>
</dbReference>
<reference evidence="3 4" key="1">
    <citation type="submission" date="2016-10" db="EMBL/GenBank/DDBJ databases">
        <authorList>
            <person name="de Groot N.N."/>
        </authorList>
    </citation>
    <scope>NUCLEOTIDE SEQUENCE [LARGE SCALE GENOMIC DNA]</scope>
    <source>
        <strain evidence="3 4">DSM 21741</strain>
    </source>
</reference>
<feature type="domain" description="Mycothiol-dependent maleylpyruvate isomerase metal-binding" evidence="2">
    <location>
        <begin position="38"/>
        <end position="124"/>
    </location>
</feature>